<feature type="transmembrane region" description="Helical" evidence="1">
    <location>
        <begin position="140"/>
        <end position="158"/>
    </location>
</feature>
<gene>
    <name evidence="2" type="ORF">K444DRAFT_631659</name>
</gene>
<dbReference type="AlphaFoldDB" id="A0A2J6T3G5"/>
<dbReference type="InParanoid" id="A0A2J6T3G5"/>
<dbReference type="Proteomes" id="UP000235371">
    <property type="component" value="Unassembled WGS sequence"/>
</dbReference>
<sequence>MSRFFPHAAYAEDQPLAKTILTTHVLTRAFQASSLGGAGVGLSLLTLRRLNVLSPRISPLPAYLMILRSTGTGAVLALGILSVGLPIRMSGREAIEWQDRSWRLRGNKGQTELDDWTYAGMAAAAAAVASKVKGLGWRGAVGGIGAGSVVGILSYMGWRYGVKGGKFEEDDTP</sequence>
<evidence type="ECO:0000256" key="1">
    <source>
        <dbReference type="SAM" id="Phobius"/>
    </source>
</evidence>
<feature type="transmembrane region" description="Helical" evidence="1">
    <location>
        <begin position="29"/>
        <end position="50"/>
    </location>
</feature>
<proteinExistence type="predicted"/>
<reference evidence="2 3" key="1">
    <citation type="submission" date="2016-04" db="EMBL/GenBank/DDBJ databases">
        <title>A degradative enzymes factory behind the ericoid mycorrhizal symbiosis.</title>
        <authorList>
            <consortium name="DOE Joint Genome Institute"/>
            <person name="Martino E."/>
            <person name="Morin E."/>
            <person name="Grelet G."/>
            <person name="Kuo A."/>
            <person name="Kohler A."/>
            <person name="Daghino S."/>
            <person name="Barry K."/>
            <person name="Choi C."/>
            <person name="Cichocki N."/>
            <person name="Clum A."/>
            <person name="Copeland A."/>
            <person name="Hainaut M."/>
            <person name="Haridas S."/>
            <person name="Labutti K."/>
            <person name="Lindquist E."/>
            <person name="Lipzen A."/>
            <person name="Khouja H.-R."/>
            <person name="Murat C."/>
            <person name="Ohm R."/>
            <person name="Olson A."/>
            <person name="Spatafora J."/>
            <person name="Veneault-Fourrey C."/>
            <person name="Henrissat B."/>
            <person name="Grigoriev I."/>
            <person name="Martin F."/>
            <person name="Perotto S."/>
        </authorList>
    </citation>
    <scope>NUCLEOTIDE SEQUENCE [LARGE SCALE GENOMIC DNA]</scope>
    <source>
        <strain evidence="2 3">E</strain>
    </source>
</reference>
<organism evidence="2 3">
    <name type="scientific">Hyaloscypha bicolor E</name>
    <dbReference type="NCBI Taxonomy" id="1095630"/>
    <lineage>
        <taxon>Eukaryota</taxon>
        <taxon>Fungi</taxon>
        <taxon>Dikarya</taxon>
        <taxon>Ascomycota</taxon>
        <taxon>Pezizomycotina</taxon>
        <taxon>Leotiomycetes</taxon>
        <taxon>Helotiales</taxon>
        <taxon>Hyaloscyphaceae</taxon>
        <taxon>Hyaloscypha</taxon>
        <taxon>Hyaloscypha bicolor</taxon>
    </lineage>
</organism>
<keyword evidence="1" id="KW-0812">Transmembrane</keyword>
<protein>
    <submittedName>
        <fullName evidence="2">Uncharacterized protein</fullName>
    </submittedName>
</protein>
<dbReference type="RefSeq" id="XP_024734357.1">
    <property type="nucleotide sequence ID" value="XM_024883397.1"/>
</dbReference>
<evidence type="ECO:0000313" key="2">
    <source>
        <dbReference type="EMBL" id="PMD57453.1"/>
    </source>
</evidence>
<keyword evidence="1" id="KW-0472">Membrane</keyword>
<dbReference type="OrthoDB" id="544298at2759"/>
<name>A0A2J6T3G5_9HELO</name>
<evidence type="ECO:0000313" key="3">
    <source>
        <dbReference type="Proteomes" id="UP000235371"/>
    </source>
</evidence>
<keyword evidence="3" id="KW-1185">Reference proteome</keyword>
<accession>A0A2J6T3G5</accession>
<dbReference type="GeneID" id="36591474"/>
<dbReference type="EMBL" id="KZ613846">
    <property type="protein sequence ID" value="PMD57453.1"/>
    <property type="molecule type" value="Genomic_DNA"/>
</dbReference>
<keyword evidence="1" id="KW-1133">Transmembrane helix</keyword>
<feature type="transmembrane region" description="Helical" evidence="1">
    <location>
        <begin position="62"/>
        <end position="87"/>
    </location>
</feature>